<proteinExistence type="predicted"/>
<dbReference type="Proteomes" id="UP001328107">
    <property type="component" value="Unassembled WGS sequence"/>
</dbReference>
<organism evidence="2 3">
    <name type="scientific">Pristionchus mayeri</name>
    <dbReference type="NCBI Taxonomy" id="1317129"/>
    <lineage>
        <taxon>Eukaryota</taxon>
        <taxon>Metazoa</taxon>
        <taxon>Ecdysozoa</taxon>
        <taxon>Nematoda</taxon>
        <taxon>Chromadorea</taxon>
        <taxon>Rhabditida</taxon>
        <taxon>Rhabditina</taxon>
        <taxon>Diplogasteromorpha</taxon>
        <taxon>Diplogasteroidea</taxon>
        <taxon>Neodiplogasteridae</taxon>
        <taxon>Pristionchus</taxon>
    </lineage>
</organism>
<sequence>MQVTGPSESSVQQQQPDEQSQQHETATDEASFTVLPCQNPLNEDDTAGEESTPSRSSSSSSYIDFSFSCYSDIESDPEDDRSFIEAMGAWNNMETQKTHNEDALESDLPTDESEYPSWESLPRPAFDRVFSYLRTDKKCSDLASLAKVSTLFRAQVKRFMGTPGNGPTIFRATLMKTEDGLKILLVFFPSNLPFLDLSKVDWGRFERSMTSSYLEVTLNGPADPVIDQVIVFMSTTIQIVEIYDYDGWVVPSEDLSMCAQLLRGSTIDKCFIRDPMIDDISGPAIITISFPRVQEIVIQMGEDVTLSDPAAFIVQLDSLVASSVGLDDLRKLFFGLPSSFWKNFLNEKLRSNSIRYVERREGYLSTEKKIKITKAPIDLPENDISYLKWEKVKST</sequence>
<feature type="compositionally biased region" description="Low complexity" evidence="1">
    <location>
        <begin position="1"/>
        <end position="19"/>
    </location>
</feature>
<protein>
    <recommendedName>
        <fullName evidence="4">F-box domain-containing protein</fullName>
    </recommendedName>
</protein>
<gene>
    <name evidence="2" type="ORF">PMAYCL1PPCAC_28044</name>
</gene>
<reference evidence="3" key="1">
    <citation type="submission" date="2022-10" db="EMBL/GenBank/DDBJ databases">
        <title>Genome assembly of Pristionchus species.</title>
        <authorList>
            <person name="Yoshida K."/>
            <person name="Sommer R.J."/>
        </authorList>
    </citation>
    <scope>NUCLEOTIDE SEQUENCE [LARGE SCALE GENOMIC DNA]</scope>
    <source>
        <strain evidence="3">RS5460</strain>
    </source>
</reference>
<comment type="caution">
    <text evidence="2">The sequence shown here is derived from an EMBL/GenBank/DDBJ whole genome shotgun (WGS) entry which is preliminary data.</text>
</comment>
<name>A0AAN5D9B4_9BILA</name>
<dbReference type="AlphaFoldDB" id="A0AAN5D9B4"/>
<feature type="region of interest" description="Disordered" evidence="1">
    <location>
        <begin position="1"/>
        <end position="61"/>
    </location>
</feature>
<evidence type="ECO:0000256" key="1">
    <source>
        <dbReference type="SAM" id="MobiDB-lite"/>
    </source>
</evidence>
<evidence type="ECO:0000313" key="3">
    <source>
        <dbReference type="Proteomes" id="UP001328107"/>
    </source>
</evidence>
<dbReference type="EMBL" id="BTRK01000006">
    <property type="protein sequence ID" value="GMR57849.1"/>
    <property type="molecule type" value="Genomic_DNA"/>
</dbReference>
<evidence type="ECO:0000313" key="2">
    <source>
        <dbReference type="EMBL" id="GMR57849.1"/>
    </source>
</evidence>
<evidence type="ECO:0008006" key="4">
    <source>
        <dbReference type="Google" id="ProtNLM"/>
    </source>
</evidence>
<keyword evidence="3" id="KW-1185">Reference proteome</keyword>
<feature type="compositionally biased region" description="Low complexity" evidence="1">
    <location>
        <begin position="51"/>
        <end position="61"/>
    </location>
</feature>
<accession>A0AAN5D9B4</accession>